<evidence type="ECO:0000313" key="2">
    <source>
        <dbReference type="Proteomes" id="UP001054252"/>
    </source>
</evidence>
<proteinExistence type="predicted"/>
<name>A0AAV5JT01_9ROSI</name>
<accession>A0AAV5JT01</accession>
<organism evidence="1 2">
    <name type="scientific">Rubroshorea leprosula</name>
    <dbReference type="NCBI Taxonomy" id="152421"/>
    <lineage>
        <taxon>Eukaryota</taxon>
        <taxon>Viridiplantae</taxon>
        <taxon>Streptophyta</taxon>
        <taxon>Embryophyta</taxon>
        <taxon>Tracheophyta</taxon>
        <taxon>Spermatophyta</taxon>
        <taxon>Magnoliopsida</taxon>
        <taxon>eudicotyledons</taxon>
        <taxon>Gunneridae</taxon>
        <taxon>Pentapetalae</taxon>
        <taxon>rosids</taxon>
        <taxon>malvids</taxon>
        <taxon>Malvales</taxon>
        <taxon>Dipterocarpaceae</taxon>
        <taxon>Rubroshorea</taxon>
    </lineage>
</organism>
<reference evidence="1 2" key="1">
    <citation type="journal article" date="2021" name="Commun. Biol.">
        <title>The genome of Shorea leprosula (Dipterocarpaceae) highlights the ecological relevance of drought in aseasonal tropical rainforests.</title>
        <authorList>
            <person name="Ng K.K.S."/>
            <person name="Kobayashi M.J."/>
            <person name="Fawcett J.A."/>
            <person name="Hatakeyama M."/>
            <person name="Paape T."/>
            <person name="Ng C.H."/>
            <person name="Ang C.C."/>
            <person name="Tnah L.H."/>
            <person name="Lee C.T."/>
            <person name="Nishiyama T."/>
            <person name="Sese J."/>
            <person name="O'Brien M.J."/>
            <person name="Copetti D."/>
            <person name="Mohd Noor M.I."/>
            <person name="Ong R.C."/>
            <person name="Putra M."/>
            <person name="Sireger I.Z."/>
            <person name="Indrioko S."/>
            <person name="Kosugi Y."/>
            <person name="Izuno A."/>
            <person name="Isagi Y."/>
            <person name="Lee S.L."/>
            <person name="Shimizu K.K."/>
        </authorList>
    </citation>
    <scope>NUCLEOTIDE SEQUENCE [LARGE SCALE GENOMIC DNA]</scope>
    <source>
        <strain evidence="1">214</strain>
    </source>
</reference>
<comment type="caution">
    <text evidence="1">The sequence shown here is derived from an EMBL/GenBank/DDBJ whole genome shotgun (WGS) entry which is preliminary data.</text>
</comment>
<dbReference type="AlphaFoldDB" id="A0AAV5JT01"/>
<dbReference type="EMBL" id="BPVZ01000038">
    <property type="protein sequence ID" value="GKV13450.1"/>
    <property type="molecule type" value="Genomic_DNA"/>
</dbReference>
<protein>
    <submittedName>
        <fullName evidence="1">Uncharacterized protein</fullName>
    </submittedName>
</protein>
<dbReference type="Proteomes" id="UP001054252">
    <property type="component" value="Unassembled WGS sequence"/>
</dbReference>
<keyword evidence="2" id="KW-1185">Reference proteome</keyword>
<evidence type="ECO:0000313" key="1">
    <source>
        <dbReference type="EMBL" id="GKV13450.1"/>
    </source>
</evidence>
<sequence length="43" mass="4980">MLIYMDLAEQGVSHRKRPPHTILDSSVQLSQRVVQLHQIVIEL</sequence>
<gene>
    <name evidence="1" type="ORF">SLEP1_g24452</name>
</gene>